<dbReference type="AlphaFoldDB" id="A0A2K0JBS8"/>
<protein>
    <submittedName>
        <fullName evidence="1">Uncharacterized protein</fullName>
    </submittedName>
</protein>
<name>A0A2K0JBS8_SALHO</name>
<proteinExistence type="predicted"/>
<evidence type="ECO:0000313" key="2">
    <source>
        <dbReference type="Proteomes" id="UP000236163"/>
    </source>
</evidence>
<sequence>MGDCTLLLRDARLDEKKIDIQRGYKSDPIIIIKHHFNIIVLLLHFYFDQKNPHKHRLQGRY</sequence>
<gene>
    <name evidence="1" type="ORF">RK55_005575</name>
</gene>
<dbReference type="Proteomes" id="UP000236163">
    <property type="component" value="Unassembled WGS sequence"/>
</dbReference>
<accession>A0A2K0JBS8</accession>
<dbReference type="EMBL" id="JWSP02000004">
    <property type="protein sequence ID" value="PNO32709.1"/>
    <property type="molecule type" value="Genomic_DNA"/>
</dbReference>
<reference evidence="2" key="1">
    <citation type="submission" date="2017-12" db="EMBL/GenBank/DDBJ databases">
        <title>FDA dAtabase for Regulatory Grade micrObial Sequences (FDA-ARGOS): Supporting development and validation of Infectious Disease Dx tests.</title>
        <authorList>
            <person name="Sichtig H."/>
            <person name="Tallon L."/>
            <person name="Sadzewicz L."/>
            <person name="Sengamalay N."/>
            <person name="Nagaraj S."/>
            <person name="Vavikolanu K."/>
            <person name="Aluvathingal J."/>
            <person name="Nadendla S."/>
            <person name="Pirone D.C."/>
            <person name="Hoffman M."/>
            <person name="Muruvanda T."/>
            <person name="Allard M."/>
            <person name="Evans P."/>
        </authorList>
    </citation>
    <scope>NUCLEOTIDE SEQUENCE [LARGE SCALE GENOMIC DNA]</scope>
    <source>
        <strain evidence="2">FDAARGOS_55</strain>
    </source>
</reference>
<evidence type="ECO:0000313" key="1">
    <source>
        <dbReference type="EMBL" id="PNO32709.1"/>
    </source>
</evidence>
<comment type="caution">
    <text evidence="1">The sequence shown here is derived from an EMBL/GenBank/DDBJ whole genome shotgun (WGS) entry which is preliminary data.</text>
</comment>
<organism evidence="1 2">
    <name type="scientific">Salmonella enterica subsp. houtenae serovar 50:g,z51:-</name>
    <dbReference type="NCBI Taxonomy" id="1173947"/>
    <lineage>
        <taxon>Bacteria</taxon>
        <taxon>Pseudomonadati</taxon>
        <taxon>Pseudomonadota</taxon>
        <taxon>Gammaproteobacteria</taxon>
        <taxon>Enterobacterales</taxon>
        <taxon>Enterobacteriaceae</taxon>
        <taxon>Salmonella</taxon>
    </lineage>
</organism>